<feature type="transmembrane region" description="Helical" evidence="1">
    <location>
        <begin position="108"/>
        <end position="135"/>
    </location>
</feature>
<sequence>MKCYKHYDKDAVSQCVECSRALCLKCTSKHDEPLCNQCMIKLTKSNRVTLIREMIRNIIIMVFIFFRVFNYINHIEIEVGMSGKIVVSLFVSAIPWGWTVLNKITSKYFLFLPLIGWLIYFAIKLVLSVYIGIFVMPFKIFQILKGIKKSNKIITYAYE</sequence>
<keyword evidence="1" id="KW-0472">Membrane</keyword>
<accession>A0A4R1MZL6</accession>
<name>A0A4R1MZL6_9FIRM</name>
<feature type="transmembrane region" description="Helical" evidence="1">
    <location>
        <begin position="84"/>
        <end position="101"/>
    </location>
</feature>
<dbReference type="AlphaFoldDB" id="A0A4R1MZL6"/>
<feature type="transmembrane region" description="Helical" evidence="1">
    <location>
        <begin position="54"/>
        <end position="72"/>
    </location>
</feature>
<evidence type="ECO:0000313" key="3">
    <source>
        <dbReference type="EMBL" id="TCK98060.1"/>
    </source>
</evidence>
<evidence type="ECO:0000256" key="1">
    <source>
        <dbReference type="SAM" id="Phobius"/>
    </source>
</evidence>
<dbReference type="OrthoDB" id="82335at2"/>
<dbReference type="EMBL" id="SMGQ01000011">
    <property type="protein sequence ID" value="TCK98060.1"/>
    <property type="molecule type" value="Genomic_DNA"/>
</dbReference>
<feature type="domain" description="B box-type" evidence="2">
    <location>
        <begin position="1"/>
        <end position="42"/>
    </location>
</feature>
<reference evidence="3 4" key="1">
    <citation type="submission" date="2019-03" db="EMBL/GenBank/DDBJ databases">
        <title>Genomic Encyclopedia of Type Strains, Phase IV (KMG-IV): sequencing the most valuable type-strain genomes for metagenomic binning, comparative biology and taxonomic classification.</title>
        <authorList>
            <person name="Goeker M."/>
        </authorList>
    </citation>
    <scope>NUCLEOTIDE SEQUENCE [LARGE SCALE GENOMIC DNA]</scope>
    <source>
        <strain evidence="3 4">DSM 24176</strain>
    </source>
</reference>
<proteinExistence type="predicted"/>
<evidence type="ECO:0000313" key="4">
    <source>
        <dbReference type="Proteomes" id="UP000294545"/>
    </source>
</evidence>
<keyword evidence="4" id="KW-1185">Reference proteome</keyword>
<evidence type="ECO:0000259" key="2">
    <source>
        <dbReference type="PROSITE" id="PS50119"/>
    </source>
</evidence>
<keyword evidence="1" id="KW-0812">Transmembrane</keyword>
<protein>
    <recommendedName>
        <fullName evidence="2">B box-type domain-containing protein</fullName>
    </recommendedName>
</protein>
<comment type="caution">
    <text evidence="3">The sequence shown here is derived from an EMBL/GenBank/DDBJ whole genome shotgun (WGS) entry which is preliminary data.</text>
</comment>
<dbReference type="InterPro" id="IPR000315">
    <property type="entry name" value="Znf_B-box"/>
</dbReference>
<organism evidence="3 4">
    <name type="scientific">Natranaerovirga hydrolytica</name>
    <dbReference type="NCBI Taxonomy" id="680378"/>
    <lineage>
        <taxon>Bacteria</taxon>
        <taxon>Bacillati</taxon>
        <taxon>Bacillota</taxon>
        <taxon>Clostridia</taxon>
        <taxon>Lachnospirales</taxon>
        <taxon>Natranaerovirgaceae</taxon>
        <taxon>Natranaerovirga</taxon>
    </lineage>
</organism>
<dbReference type="PROSITE" id="PS50119">
    <property type="entry name" value="ZF_BBOX"/>
    <property type="match status" value="1"/>
</dbReference>
<dbReference type="GO" id="GO:0008270">
    <property type="term" value="F:zinc ion binding"/>
    <property type="evidence" value="ECO:0007669"/>
    <property type="project" value="InterPro"/>
</dbReference>
<keyword evidence="1" id="KW-1133">Transmembrane helix</keyword>
<dbReference type="Proteomes" id="UP000294545">
    <property type="component" value="Unassembled WGS sequence"/>
</dbReference>
<gene>
    <name evidence="3" type="ORF">EDC19_0477</name>
</gene>